<dbReference type="AlphaFoldDB" id="A0A0V1KHK3"/>
<dbReference type="Proteomes" id="UP000054721">
    <property type="component" value="Unassembled WGS sequence"/>
</dbReference>
<protein>
    <submittedName>
        <fullName evidence="2">Uncharacterized protein</fullName>
    </submittedName>
</protein>
<accession>A0A0V1KHK3</accession>
<sequence>MTSLDNSENLSSNKQNILNLREIHRPEEGTRSHYRWL</sequence>
<evidence type="ECO:0000313" key="2">
    <source>
        <dbReference type="EMBL" id="KRZ46648.1"/>
    </source>
</evidence>
<feature type="compositionally biased region" description="Basic and acidic residues" evidence="1">
    <location>
        <begin position="21"/>
        <end position="31"/>
    </location>
</feature>
<dbReference type="EMBL" id="JYDW01002634">
    <property type="protein sequence ID" value="KRZ46648.1"/>
    <property type="molecule type" value="Genomic_DNA"/>
</dbReference>
<proteinExistence type="predicted"/>
<organism evidence="2 3">
    <name type="scientific">Trichinella nativa</name>
    <dbReference type="NCBI Taxonomy" id="6335"/>
    <lineage>
        <taxon>Eukaryota</taxon>
        <taxon>Metazoa</taxon>
        <taxon>Ecdysozoa</taxon>
        <taxon>Nematoda</taxon>
        <taxon>Enoplea</taxon>
        <taxon>Dorylaimia</taxon>
        <taxon>Trichinellida</taxon>
        <taxon>Trichinellidae</taxon>
        <taxon>Trichinella</taxon>
    </lineage>
</organism>
<reference evidence="2 3" key="1">
    <citation type="submission" date="2015-05" db="EMBL/GenBank/DDBJ databases">
        <title>Evolution of Trichinella species and genotypes.</title>
        <authorList>
            <person name="Korhonen P.K."/>
            <person name="Edoardo P."/>
            <person name="Giuseppe L.R."/>
            <person name="Gasser R.B."/>
        </authorList>
    </citation>
    <scope>NUCLEOTIDE SEQUENCE [LARGE SCALE GENOMIC DNA]</scope>
    <source>
        <strain evidence="2">ISS10</strain>
    </source>
</reference>
<evidence type="ECO:0000313" key="3">
    <source>
        <dbReference type="Proteomes" id="UP000054721"/>
    </source>
</evidence>
<comment type="caution">
    <text evidence="2">The sequence shown here is derived from an EMBL/GenBank/DDBJ whole genome shotgun (WGS) entry which is preliminary data.</text>
</comment>
<gene>
    <name evidence="2" type="ORF">T02_13861</name>
</gene>
<keyword evidence="3" id="KW-1185">Reference proteome</keyword>
<name>A0A0V1KHK3_9BILA</name>
<feature type="compositionally biased region" description="Polar residues" evidence="1">
    <location>
        <begin position="1"/>
        <end position="18"/>
    </location>
</feature>
<evidence type="ECO:0000256" key="1">
    <source>
        <dbReference type="SAM" id="MobiDB-lite"/>
    </source>
</evidence>
<feature type="region of interest" description="Disordered" evidence="1">
    <location>
        <begin position="1"/>
        <end position="37"/>
    </location>
</feature>